<reference evidence="2 3" key="1">
    <citation type="submission" date="2023-01" db="EMBL/GenBank/DDBJ databases">
        <title>Analysis of 21 Apiospora genomes using comparative genomics revels a genus with tremendous synthesis potential of carbohydrate active enzymes and secondary metabolites.</title>
        <authorList>
            <person name="Sorensen T."/>
        </authorList>
    </citation>
    <scope>NUCLEOTIDE SEQUENCE [LARGE SCALE GENOMIC DNA]</scope>
    <source>
        <strain evidence="2 3">CBS 135458</strain>
    </source>
</reference>
<name>A0ABR1UW23_9PEZI</name>
<keyword evidence="3" id="KW-1185">Reference proteome</keyword>
<dbReference type="RefSeq" id="XP_066715290.1">
    <property type="nucleotide sequence ID" value="XM_066859803.1"/>
</dbReference>
<evidence type="ECO:0000256" key="1">
    <source>
        <dbReference type="SAM" id="MobiDB-lite"/>
    </source>
</evidence>
<organism evidence="2 3">
    <name type="scientific">Apiospora phragmitis</name>
    <dbReference type="NCBI Taxonomy" id="2905665"/>
    <lineage>
        <taxon>Eukaryota</taxon>
        <taxon>Fungi</taxon>
        <taxon>Dikarya</taxon>
        <taxon>Ascomycota</taxon>
        <taxon>Pezizomycotina</taxon>
        <taxon>Sordariomycetes</taxon>
        <taxon>Xylariomycetidae</taxon>
        <taxon>Amphisphaeriales</taxon>
        <taxon>Apiosporaceae</taxon>
        <taxon>Apiospora</taxon>
    </lineage>
</organism>
<accession>A0ABR1UW23</accession>
<evidence type="ECO:0000313" key="3">
    <source>
        <dbReference type="Proteomes" id="UP001480595"/>
    </source>
</evidence>
<dbReference type="Proteomes" id="UP001480595">
    <property type="component" value="Unassembled WGS sequence"/>
</dbReference>
<sequence length="143" mass="15673">MTNTCRPPIRTSEKIGLLGRVPLPTGVRHHLDAQRVVGRLEAEPAVPLRAHADARPSGRPELTRLVEGECAVDREEQDVQQERPVREAGLEPLGPELLVAQDRGDAEPLHDRDEQEAQEEDGGVPRLRVGASGHEERPEAGVD</sequence>
<protein>
    <submittedName>
        <fullName evidence="2">Uncharacterized protein</fullName>
    </submittedName>
</protein>
<gene>
    <name evidence="2" type="ORF">PG994_008394</name>
</gene>
<evidence type="ECO:0000313" key="2">
    <source>
        <dbReference type="EMBL" id="KAK8062028.1"/>
    </source>
</evidence>
<feature type="compositionally biased region" description="Basic and acidic residues" evidence="1">
    <location>
        <begin position="133"/>
        <end position="143"/>
    </location>
</feature>
<feature type="compositionally biased region" description="Basic and acidic residues" evidence="1">
    <location>
        <begin position="102"/>
        <end position="115"/>
    </location>
</feature>
<comment type="caution">
    <text evidence="2">The sequence shown here is derived from an EMBL/GenBank/DDBJ whole genome shotgun (WGS) entry which is preliminary data.</text>
</comment>
<feature type="compositionally biased region" description="Basic and acidic residues" evidence="1">
    <location>
        <begin position="80"/>
        <end position="89"/>
    </location>
</feature>
<dbReference type="EMBL" id="JAQQWL010000008">
    <property type="protein sequence ID" value="KAK8062028.1"/>
    <property type="molecule type" value="Genomic_DNA"/>
</dbReference>
<proteinExistence type="predicted"/>
<feature type="region of interest" description="Disordered" evidence="1">
    <location>
        <begin position="70"/>
        <end position="143"/>
    </location>
</feature>
<dbReference type="GeneID" id="92092866"/>